<feature type="signal peptide" evidence="1">
    <location>
        <begin position="1"/>
        <end position="21"/>
    </location>
</feature>
<keyword evidence="1" id="KW-0732">Signal</keyword>
<evidence type="ECO:0000313" key="2">
    <source>
        <dbReference type="EMBL" id="GGA53657.1"/>
    </source>
</evidence>
<dbReference type="SUPFAM" id="SSF56925">
    <property type="entry name" value="OMPA-like"/>
    <property type="match status" value="1"/>
</dbReference>
<dbReference type="PROSITE" id="PS51257">
    <property type="entry name" value="PROKAR_LIPOPROTEIN"/>
    <property type="match status" value="1"/>
</dbReference>
<gene>
    <name evidence="2" type="ORF">GCM10011385_03930</name>
</gene>
<dbReference type="Gene3D" id="2.40.160.20">
    <property type="match status" value="1"/>
</dbReference>
<proteinExistence type="predicted"/>
<protein>
    <recommendedName>
        <fullName evidence="4">Acyloxyacyl hydrolase</fullName>
    </recommendedName>
</protein>
<evidence type="ECO:0000313" key="3">
    <source>
        <dbReference type="Proteomes" id="UP000636264"/>
    </source>
</evidence>
<reference evidence="2" key="2">
    <citation type="submission" date="2020-09" db="EMBL/GenBank/DDBJ databases">
        <authorList>
            <person name="Sun Q."/>
            <person name="Zhou Y."/>
        </authorList>
    </citation>
    <scope>NUCLEOTIDE SEQUENCE</scope>
    <source>
        <strain evidence="2">CGMCC 1.15320</strain>
    </source>
</reference>
<sequence length="191" mass="20490">MGGKFFIAFSAALIIGCNAAAAESLLDGEFLRPGVHADFNEVRFGVMAYDRGLFSNDVFSGVVVNGEMVFAAPEALKPFGAPRPYLGFDATIADDPVHFVYGGLNWDFRLTDKFYLSGSVGGAINSAENLKNPTAYKALGCRLSFHLGAAIGYDVTENFTIQAYTDHFSNGNICDPNNGAEASGVRIGYRF</sequence>
<feature type="chain" id="PRO_5037319788" description="Acyloxyacyl hydrolase" evidence="1">
    <location>
        <begin position="22"/>
        <end position="191"/>
    </location>
</feature>
<dbReference type="InterPro" id="IPR011250">
    <property type="entry name" value="OMP/PagP_B-barrel"/>
</dbReference>
<comment type="caution">
    <text evidence="2">The sequence shown here is derived from an EMBL/GenBank/DDBJ whole genome shotgun (WGS) entry which is preliminary data.</text>
</comment>
<dbReference type="AlphaFoldDB" id="A0A916RH37"/>
<accession>A0A916RH37</accession>
<keyword evidence="3" id="KW-1185">Reference proteome</keyword>
<evidence type="ECO:0000256" key="1">
    <source>
        <dbReference type="SAM" id="SignalP"/>
    </source>
</evidence>
<evidence type="ECO:0008006" key="4">
    <source>
        <dbReference type="Google" id="ProtNLM"/>
    </source>
</evidence>
<name>A0A916RH37_9HYPH</name>
<organism evidence="2 3">
    <name type="scientific">Nitratireductor aestuarii</name>
    <dbReference type="NCBI Taxonomy" id="1735103"/>
    <lineage>
        <taxon>Bacteria</taxon>
        <taxon>Pseudomonadati</taxon>
        <taxon>Pseudomonadota</taxon>
        <taxon>Alphaproteobacteria</taxon>
        <taxon>Hyphomicrobiales</taxon>
        <taxon>Phyllobacteriaceae</taxon>
        <taxon>Nitratireductor</taxon>
    </lineage>
</organism>
<dbReference type="Pfam" id="PF09411">
    <property type="entry name" value="PagL"/>
    <property type="match status" value="1"/>
</dbReference>
<dbReference type="InterPro" id="IPR018550">
    <property type="entry name" value="Lipid-A_deacylase-rel"/>
</dbReference>
<dbReference type="EMBL" id="BMIF01000001">
    <property type="protein sequence ID" value="GGA53657.1"/>
    <property type="molecule type" value="Genomic_DNA"/>
</dbReference>
<dbReference type="Proteomes" id="UP000636264">
    <property type="component" value="Unassembled WGS sequence"/>
</dbReference>
<reference evidence="2" key="1">
    <citation type="journal article" date="2014" name="Int. J. Syst. Evol. Microbiol.">
        <title>Complete genome sequence of Corynebacterium casei LMG S-19264T (=DSM 44701T), isolated from a smear-ripened cheese.</title>
        <authorList>
            <consortium name="US DOE Joint Genome Institute (JGI-PGF)"/>
            <person name="Walter F."/>
            <person name="Albersmeier A."/>
            <person name="Kalinowski J."/>
            <person name="Ruckert C."/>
        </authorList>
    </citation>
    <scope>NUCLEOTIDE SEQUENCE</scope>
    <source>
        <strain evidence="2">CGMCC 1.15320</strain>
    </source>
</reference>